<feature type="transmembrane region" description="Helical" evidence="5">
    <location>
        <begin position="189"/>
        <end position="208"/>
    </location>
</feature>
<dbReference type="Proteomes" id="UP000515960">
    <property type="component" value="Chromosome"/>
</dbReference>
<evidence type="ECO:0000256" key="1">
    <source>
        <dbReference type="ARBA" id="ARBA00004141"/>
    </source>
</evidence>
<reference evidence="7 8" key="1">
    <citation type="submission" date="2020-08" db="EMBL/GenBank/DDBJ databases">
        <authorList>
            <person name="Liu C."/>
            <person name="Sun Q."/>
        </authorList>
    </citation>
    <scope>NUCLEOTIDE SEQUENCE [LARGE SCALE GENOMIC DNA]</scope>
    <source>
        <strain evidence="7 8">NSJ-62</strain>
    </source>
</reference>
<evidence type="ECO:0000256" key="5">
    <source>
        <dbReference type="SAM" id="Phobius"/>
    </source>
</evidence>
<organism evidence="7 8">
    <name type="scientific">Oscillibacter hominis</name>
    <dbReference type="NCBI Taxonomy" id="2763056"/>
    <lineage>
        <taxon>Bacteria</taxon>
        <taxon>Bacillati</taxon>
        <taxon>Bacillota</taxon>
        <taxon>Clostridia</taxon>
        <taxon>Eubacteriales</taxon>
        <taxon>Oscillospiraceae</taxon>
        <taxon>Oscillibacter</taxon>
    </lineage>
</organism>
<keyword evidence="2 5" id="KW-0812">Transmembrane</keyword>
<feature type="transmembrane region" description="Helical" evidence="5">
    <location>
        <begin position="268"/>
        <end position="285"/>
    </location>
</feature>
<keyword evidence="7" id="KW-0436">Ligase</keyword>
<name>A0A7G9B6E9_9FIRM</name>
<evidence type="ECO:0000259" key="6">
    <source>
        <dbReference type="Pfam" id="PF04932"/>
    </source>
</evidence>
<keyword evidence="3 5" id="KW-1133">Transmembrane helix</keyword>
<dbReference type="GO" id="GO:0016874">
    <property type="term" value="F:ligase activity"/>
    <property type="evidence" value="ECO:0007669"/>
    <property type="project" value="UniProtKB-KW"/>
</dbReference>
<keyword evidence="4 5" id="KW-0472">Membrane</keyword>
<feature type="transmembrane region" description="Helical" evidence="5">
    <location>
        <begin position="337"/>
        <end position="354"/>
    </location>
</feature>
<dbReference type="AlphaFoldDB" id="A0A7G9B6E9"/>
<feature type="domain" description="O-antigen ligase-related" evidence="6">
    <location>
        <begin position="300"/>
        <end position="436"/>
    </location>
</feature>
<feature type="transmembrane region" description="Helical" evidence="5">
    <location>
        <begin position="460"/>
        <end position="481"/>
    </location>
</feature>
<dbReference type="GO" id="GO:0016020">
    <property type="term" value="C:membrane"/>
    <property type="evidence" value="ECO:0007669"/>
    <property type="project" value="UniProtKB-SubCell"/>
</dbReference>
<keyword evidence="8" id="KW-1185">Reference proteome</keyword>
<dbReference type="RefSeq" id="WP_187333604.1">
    <property type="nucleotide sequence ID" value="NZ_CP060490.1"/>
</dbReference>
<sequence>MVDTIKESLICCALLKFWTALSQVWNDSRTGRAIHRFEAWCERGWHGSALVGFFTREGTLSASWAPSLSCRLLTWLINLPASALHWLYRKLQPYFDGSFFAALAFDMGESTAIAVSWLVALLLSIPYERWNNAYSLMGFFLCLLLLVAGGMRRRTFRLNAAAVGPYAVLLAASVCLAVVFSAYRGLSYRFFLFHLTCMILVIVTVSAVRHAGDLVRLAAGAGLGVFTSSAYGVVQRIQGVEVNASYVDLTLNKGMPGRVYSFFDNPNAFAEMLIFFLPLVLALVFCSKRWYSVLAALGVFCMGVGVVLMTYSRASWIGLAVSLLLFVFLWKPKLLPGLILLGIACIPLLPDTILNRVMTITNLKDTSTSSRFPLYEAALALIRQSPVTGAGLGTDAVKEYISVHNLYHARAPFVHSHNIYLQIWVEQGILGLLAFLGTMLWGYKSAAAAIKGKVSRQAKFITLAGASAIAGAMVCGMADYLWNYPRVMCMFWYLFAVTAAGIKVCKMEKDLI</sequence>
<proteinExistence type="predicted"/>
<feature type="transmembrane region" description="Helical" evidence="5">
    <location>
        <begin position="290"/>
        <end position="308"/>
    </location>
</feature>
<feature type="transmembrane region" description="Helical" evidence="5">
    <location>
        <begin position="133"/>
        <end position="151"/>
    </location>
</feature>
<dbReference type="EMBL" id="CP060490">
    <property type="protein sequence ID" value="QNL45130.1"/>
    <property type="molecule type" value="Genomic_DNA"/>
</dbReference>
<dbReference type="PANTHER" id="PTHR37422:SF13">
    <property type="entry name" value="LIPOPOLYSACCHARIDE BIOSYNTHESIS PROTEIN PA4999-RELATED"/>
    <property type="match status" value="1"/>
</dbReference>
<feature type="transmembrane region" description="Helical" evidence="5">
    <location>
        <begin position="100"/>
        <end position="127"/>
    </location>
</feature>
<evidence type="ECO:0000313" key="8">
    <source>
        <dbReference type="Proteomes" id="UP000515960"/>
    </source>
</evidence>
<dbReference type="InterPro" id="IPR007016">
    <property type="entry name" value="O-antigen_ligase-rel_domated"/>
</dbReference>
<comment type="subcellular location">
    <subcellularLocation>
        <location evidence="1">Membrane</location>
        <topology evidence="1">Multi-pass membrane protein</topology>
    </subcellularLocation>
</comment>
<dbReference type="InterPro" id="IPR051533">
    <property type="entry name" value="WaaL-like"/>
</dbReference>
<accession>A0A7G9B6E9</accession>
<protein>
    <submittedName>
        <fullName evidence="7">O-antigen ligase family protein</fullName>
    </submittedName>
</protein>
<evidence type="ECO:0000256" key="4">
    <source>
        <dbReference type="ARBA" id="ARBA00023136"/>
    </source>
</evidence>
<evidence type="ECO:0000313" key="7">
    <source>
        <dbReference type="EMBL" id="QNL45130.1"/>
    </source>
</evidence>
<feature type="transmembrane region" description="Helical" evidence="5">
    <location>
        <begin position="163"/>
        <end position="183"/>
    </location>
</feature>
<dbReference type="Pfam" id="PF04932">
    <property type="entry name" value="Wzy_C"/>
    <property type="match status" value="1"/>
</dbReference>
<feature type="transmembrane region" description="Helical" evidence="5">
    <location>
        <begin position="419"/>
        <end position="440"/>
    </location>
</feature>
<evidence type="ECO:0000256" key="2">
    <source>
        <dbReference type="ARBA" id="ARBA00022692"/>
    </source>
</evidence>
<evidence type="ECO:0000256" key="3">
    <source>
        <dbReference type="ARBA" id="ARBA00022989"/>
    </source>
</evidence>
<gene>
    <name evidence="7" type="ORF">H8790_03605</name>
</gene>
<dbReference type="KEGG" id="ohi:H8790_03605"/>
<dbReference type="PANTHER" id="PTHR37422">
    <property type="entry name" value="TEICHURONIC ACID BIOSYNTHESIS PROTEIN TUAE"/>
    <property type="match status" value="1"/>
</dbReference>